<dbReference type="Gene3D" id="3.30.1360.120">
    <property type="entry name" value="Probable tRNA modification gtpase trme, domain 1"/>
    <property type="match status" value="1"/>
</dbReference>
<keyword evidence="2" id="KW-1185">Reference proteome</keyword>
<protein>
    <submittedName>
        <fullName evidence="1">Sarcosine oxidase subunit gamma</fullName>
    </submittedName>
</protein>
<dbReference type="Proteomes" id="UP000318483">
    <property type="component" value="Plasmid unnamed2"/>
</dbReference>
<keyword evidence="1" id="KW-0614">Plasmid</keyword>
<evidence type="ECO:0000313" key="1">
    <source>
        <dbReference type="EMBL" id="QDY70779.1"/>
    </source>
</evidence>
<dbReference type="Gene3D" id="3.30.70.1520">
    <property type="entry name" value="Heterotetrameric sarcosine oxidase"/>
    <property type="match status" value="1"/>
</dbReference>
<dbReference type="EMBL" id="CP042263">
    <property type="protein sequence ID" value="QDY70779.1"/>
    <property type="molecule type" value="Genomic_DNA"/>
</dbReference>
<dbReference type="RefSeq" id="WP_146366195.1">
    <property type="nucleotide sequence ID" value="NZ_CP042263.1"/>
</dbReference>
<dbReference type="SUPFAM" id="SSF103025">
    <property type="entry name" value="Folate-binding domain"/>
    <property type="match status" value="1"/>
</dbReference>
<dbReference type="InterPro" id="IPR027266">
    <property type="entry name" value="TrmE/GcvT-like"/>
</dbReference>
<evidence type="ECO:0000313" key="2">
    <source>
        <dbReference type="Proteomes" id="UP000318483"/>
    </source>
</evidence>
<proteinExistence type="predicted"/>
<dbReference type="AlphaFoldDB" id="A0A5B8I9V7"/>
<organism evidence="1 2">
    <name type="scientific">Qingshengfaniella alkalisoli</name>
    <dbReference type="NCBI Taxonomy" id="2599296"/>
    <lineage>
        <taxon>Bacteria</taxon>
        <taxon>Pseudomonadati</taxon>
        <taxon>Pseudomonadota</taxon>
        <taxon>Alphaproteobacteria</taxon>
        <taxon>Rhodobacterales</taxon>
        <taxon>Paracoccaceae</taxon>
        <taxon>Qingshengfaniella</taxon>
    </lineage>
</organism>
<sequence length="166" mass="18333">MMCTTIKDIPESTRHVLRGQGKELAKHLELPLRVGQVTWLGKARIACLGPDEWMLVSEQPDQLLLDQMASLYAETPHALADVSDRELSLRISGPAAADVLASGCPRDLRGIDSDQAMRTICHGVEIILWREEDGFCVDAWRSFMPHLKRQLQSGLRDAGSFVPGGS</sequence>
<dbReference type="OrthoDB" id="9814782at2"/>
<gene>
    <name evidence="1" type="ORF">FPZ52_13780</name>
</gene>
<dbReference type="KEGG" id="lit:FPZ52_13780"/>
<geneLocation type="plasmid" evidence="1 2">
    <name>unnamed2</name>
</geneLocation>
<accession>A0A5B8I9V7</accession>
<reference evidence="1 2" key="1">
    <citation type="submission" date="2019-07" db="EMBL/GenBank/DDBJ databases">
        <title>Litoreibacter alkalisoli sp. nov., isolated from saline-alkaline soil.</title>
        <authorList>
            <person name="Wang S."/>
            <person name="Xu L."/>
            <person name="Xing Y.-T."/>
            <person name="Sun J.-Q."/>
        </authorList>
    </citation>
    <scope>NUCLEOTIDE SEQUENCE [LARGE SCALE GENOMIC DNA]</scope>
    <source>
        <strain evidence="1 2">LN3S51</strain>
        <plasmid evidence="1 2">unnamed2</plasmid>
    </source>
</reference>
<name>A0A5B8I9V7_9RHOB</name>